<keyword evidence="1" id="KW-0812">Transmembrane</keyword>
<evidence type="ECO:0008006" key="4">
    <source>
        <dbReference type="Google" id="ProtNLM"/>
    </source>
</evidence>
<keyword evidence="3" id="KW-1185">Reference proteome</keyword>
<gene>
    <name evidence="2" type="ORF">GCM10010151_29470</name>
</gene>
<feature type="transmembrane region" description="Helical" evidence="1">
    <location>
        <begin position="12"/>
        <end position="31"/>
    </location>
</feature>
<evidence type="ECO:0000256" key="1">
    <source>
        <dbReference type="SAM" id="Phobius"/>
    </source>
</evidence>
<reference evidence="2 3" key="1">
    <citation type="journal article" date="2019" name="Int. J. Syst. Evol. Microbiol.">
        <title>The Global Catalogue of Microorganisms (GCM) 10K type strain sequencing project: providing services to taxonomists for standard genome sequencing and annotation.</title>
        <authorList>
            <consortium name="The Broad Institute Genomics Platform"/>
            <consortium name="The Broad Institute Genome Sequencing Center for Infectious Disease"/>
            <person name="Wu L."/>
            <person name="Ma J."/>
        </authorList>
    </citation>
    <scope>NUCLEOTIDE SEQUENCE [LARGE SCALE GENOMIC DNA]</scope>
    <source>
        <strain evidence="2 3">JCM 3146</strain>
    </source>
</reference>
<proteinExistence type="predicted"/>
<evidence type="ECO:0000313" key="2">
    <source>
        <dbReference type="EMBL" id="GAA0337861.1"/>
    </source>
</evidence>
<organism evidence="2 3">
    <name type="scientific">Actinoallomurus spadix</name>
    <dbReference type="NCBI Taxonomy" id="79912"/>
    <lineage>
        <taxon>Bacteria</taxon>
        <taxon>Bacillati</taxon>
        <taxon>Actinomycetota</taxon>
        <taxon>Actinomycetes</taxon>
        <taxon>Streptosporangiales</taxon>
        <taxon>Thermomonosporaceae</taxon>
        <taxon>Actinoallomurus</taxon>
    </lineage>
</organism>
<dbReference type="SUPFAM" id="SSF53850">
    <property type="entry name" value="Periplasmic binding protein-like II"/>
    <property type="match status" value="1"/>
</dbReference>
<dbReference type="RefSeq" id="WP_343885074.1">
    <property type="nucleotide sequence ID" value="NZ_BAAABM010000017.1"/>
</dbReference>
<dbReference type="EMBL" id="BAAABM010000017">
    <property type="protein sequence ID" value="GAA0337861.1"/>
    <property type="molecule type" value="Genomic_DNA"/>
</dbReference>
<evidence type="ECO:0000313" key="3">
    <source>
        <dbReference type="Proteomes" id="UP001501822"/>
    </source>
</evidence>
<sequence>MAVTRKDPRIRLLAAGAVLLLAGLSAGWYLLRDPPRACRGETLPVGVVAAPDITPALAALAARFNVQPHEIGGRCARIEVEARDPGTVARSLAKGDVSGVDAWVPDSSMWLVRARATGARTAGSGSPLAATPVVIAAPRAVAAELRDDGIPAGWRLLEKAPLHAAVRVLDPARNAAGAAVVLAARATIGRVTAPRAPDPARLYASFAGLKDLRRPLVAASEQSVVAYNDAHRPNPASVIVPEEGTLLLDHPFVAVSTDPLRAQAVDAFRWALRARQAADTFQWYGFRTPDGRLGARDATRLGLRATLPKILPPPAPDQVASAMRG</sequence>
<accession>A0ABN0WHG1</accession>
<protein>
    <recommendedName>
        <fullName evidence="4">ABC transporter substrate-binding protein</fullName>
    </recommendedName>
</protein>
<keyword evidence="1" id="KW-0472">Membrane</keyword>
<dbReference type="Proteomes" id="UP001501822">
    <property type="component" value="Unassembled WGS sequence"/>
</dbReference>
<name>A0ABN0WHG1_9ACTN</name>
<dbReference type="Pfam" id="PF13531">
    <property type="entry name" value="SBP_bac_11"/>
    <property type="match status" value="1"/>
</dbReference>
<comment type="caution">
    <text evidence="2">The sequence shown here is derived from an EMBL/GenBank/DDBJ whole genome shotgun (WGS) entry which is preliminary data.</text>
</comment>
<keyword evidence="1" id="KW-1133">Transmembrane helix</keyword>